<name>A0A538SBG3_UNCEI</name>
<evidence type="ECO:0000313" key="5">
    <source>
        <dbReference type="Proteomes" id="UP000320913"/>
    </source>
</evidence>
<keyword evidence="1" id="KW-0812">Transmembrane</keyword>
<protein>
    <submittedName>
        <fullName evidence="2">Uncharacterized protein</fullName>
    </submittedName>
</protein>
<gene>
    <name evidence="2" type="ORF">E6K71_06690</name>
    <name evidence="3" type="ORF">E6K75_09230</name>
</gene>
<feature type="transmembrane region" description="Helical" evidence="1">
    <location>
        <begin position="35"/>
        <end position="53"/>
    </location>
</feature>
<evidence type="ECO:0000313" key="4">
    <source>
        <dbReference type="Proteomes" id="UP000316292"/>
    </source>
</evidence>
<feature type="transmembrane region" description="Helical" evidence="1">
    <location>
        <begin position="147"/>
        <end position="168"/>
    </location>
</feature>
<dbReference type="AlphaFoldDB" id="A0A538SBG3"/>
<feature type="transmembrane region" description="Helical" evidence="1">
    <location>
        <begin position="6"/>
        <end position="28"/>
    </location>
</feature>
<comment type="caution">
    <text evidence="2">The sequence shown here is derived from an EMBL/GenBank/DDBJ whole genome shotgun (WGS) entry which is preliminary data.</text>
</comment>
<evidence type="ECO:0000313" key="3">
    <source>
        <dbReference type="EMBL" id="TMQ55651.1"/>
    </source>
</evidence>
<proteinExistence type="predicted"/>
<sequence length="266" mass="28174">MNFEFGRVALVVLFALLPIVGIALGFFVPALRARGPLFVAFFAGIIPILSLYIPRQFLSGETGMRPRLDQWLIIVYGFALLLGIVNVIQNGTRKIARREKGWPYSAVLMTGLFITGGLGIWGAVSGQGITTLPDGSGTPFKWIADHFFLPLQATIFALLAFFMASAAFRAFRARNTEATILLAAGILVMAGRVPLLEFLAAPFPPLQPAAAGASQGLGKLTEWIMQTPNGAAQSGIIIGAALGAASMAIRVILGIERGYLGLGGGE</sequence>
<organism evidence="2 4">
    <name type="scientific">Eiseniibacteriota bacterium</name>
    <dbReference type="NCBI Taxonomy" id="2212470"/>
    <lineage>
        <taxon>Bacteria</taxon>
        <taxon>Candidatus Eiseniibacteriota</taxon>
    </lineage>
</organism>
<feature type="transmembrane region" description="Helical" evidence="1">
    <location>
        <begin position="104"/>
        <end position="124"/>
    </location>
</feature>
<feature type="transmembrane region" description="Helical" evidence="1">
    <location>
        <begin position="73"/>
        <end position="92"/>
    </location>
</feature>
<reference evidence="4 5" key="1">
    <citation type="journal article" date="2019" name="Nat. Microbiol.">
        <title>Mediterranean grassland soil C-N compound turnover is dependent on rainfall and depth, and is mediated by genomically divergent microorganisms.</title>
        <authorList>
            <person name="Diamond S."/>
            <person name="Andeer P.F."/>
            <person name="Li Z."/>
            <person name="Crits-Christoph A."/>
            <person name="Burstein D."/>
            <person name="Anantharaman K."/>
            <person name="Lane K.R."/>
            <person name="Thomas B.C."/>
            <person name="Pan C."/>
            <person name="Northen T.R."/>
            <person name="Banfield J.F."/>
        </authorList>
    </citation>
    <scope>NUCLEOTIDE SEQUENCE [LARGE SCALE GENOMIC DNA]</scope>
    <source>
        <strain evidence="2">WS_1</strain>
        <strain evidence="3">WS_5</strain>
    </source>
</reference>
<evidence type="ECO:0000256" key="1">
    <source>
        <dbReference type="SAM" id="Phobius"/>
    </source>
</evidence>
<feature type="transmembrane region" description="Helical" evidence="1">
    <location>
        <begin position="231"/>
        <end position="253"/>
    </location>
</feature>
<evidence type="ECO:0000313" key="2">
    <source>
        <dbReference type="EMBL" id="TMQ48715.1"/>
    </source>
</evidence>
<accession>A0A538SBG3</accession>
<dbReference type="EMBL" id="VBOR01000067">
    <property type="protein sequence ID" value="TMQ48715.1"/>
    <property type="molecule type" value="Genomic_DNA"/>
</dbReference>
<dbReference type="EMBL" id="VBOV01000247">
    <property type="protein sequence ID" value="TMQ55651.1"/>
    <property type="molecule type" value="Genomic_DNA"/>
</dbReference>
<dbReference type="Proteomes" id="UP000316292">
    <property type="component" value="Unassembled WGS sequence"/>
</dbReference>
<feature type="transmembrane region" description="Helical" evidence="1">
    <location>
        <begin position="180"/>
        <end position="201"/>
    </location>
</feature>
<keyword evidence="1" id="KW-0472">Membrane</keyword>
<keyword evidence="1" id="KW-1133">Transmembrane helix</keyword>
<dbReference type="Proteomes" id="UP000320913">
    <property type="component" value="Unassembled WGS sequence"/>
</dbReference>